<name>A0AA39L6Q0_SARSR</name>
<proteinExistence type="predicted"/>
<feature type="chain" id="PRO_5041397462" description="Protein kinase domain-containing protein" evidence="1">
    <location>
        <begin position="19"/>
        <end position="244"/>
    </location>
</feature>
<evidence type="ECO:0000313" key="3">
    <source>
        <dbReference type="Proteomes" id="UP001175261"/>
    </source>
</evidence>
<protein>
    <recommendedName>
        <fullName evidence="4">Protein kinase domain-containing protein</fullName>
    </recommendedName>
</protein>
<comment type="caution">
    <text evidence="2">The sequence shown here is derived from an EMBL/GenBank/DDBJ whole genome shotgun (WGS) entry which is preliminary data.</text>
</comment>
<evidence type="ECO:0000256" key="1">
    <source>
        <dbReference type="SAM" id="SignalP"/>
    </source>
</evidence>
<sequence>MVQLSLLLLAAAASLSVASPVKLEKSKTLVARSAPNPGDVLTMKKTNNNPDDGTYEEGDEVTFTVGNMVGEGSAGRIYDIDCGEDNSACSDLGSVVVKYYLDNDQRDDERRHLAKIDELKAVLSQDGDEFTLLTKWEGSNLTKLPKWAELQEDTAANKDAINHLVDTAIDKIVEDASNYIRDHLIFHDDMGEANTLLMEADGEITSAKLIDWDKASILSEDNVEEALEALRGVVEGYYNGYYVE</sequence>
<evidence type="ECO:0000313" key="2">
    <source>
        <dbReference type="EMBL" id="KAK0386147.1"/>
    </source>
</evidence>
<keyword evidence="3" id="KW-1185">Reference proteome</keyword>
<feature type="signal peptide" evidence="1">
    <location>
        <begin position="1"/>
        <end position="18"/>
    </location>
</feature>
<keyword evidence="1" id="KW-0732">Signal</keyword>
<accession>A0AA39L6Q0</accession>
<reference evidence="2" key="1">
    <citation type="submission" date="2022-10" db="EMBL/GenBank/DDBJ databases">
        <title>Determination and structural analysis of whole genome sequence of Sarocladium strictum F4-1.</title>
        <authorList>
            <person name="Hu L."/>
            <person name="Jiang Y."/>
        </authorList>
    </citation>
    <scope>NUCLEOTIDE SEQUENCE</scope>
    <source>
        <strain evidence="2">F4-1</strain>
    </source>
</reference>
<organism evidence="2 3">
    <name type="scientific">Sarocladium strictum</name>
    <name type="common">Black bundle disease fungus</name>
    <name type="synonym">Acremonium strictum</name>
    <dbReference type="NCBI Taxonomy" id="5046"/>
    <lineage>
        <taxon>Eukaryota</taxon>
        <taxon>Fungi</taxon>
        <taxon>Dikarya</taxon>
        <taxon>Ascomycota</taxon>
        <taxon>Pezizomycotina</taxon>
        <taxon>Sordariomycetes</taxon>
        <taxon>Hypocreomycetidae</taxon>
        <taxon>Hypocreales</taxon>
        <taxon>Sarocladiaceae</taxon>
        <taxon>Sarocladium</taxon>
    </lineage>
</organism>
<dbReference type="AlphaFoldDB" id="A0AA39L6Q0"/>
<evidence type="ECO:0008006" key="4">
    <source>
        <dbReference type="Google" id="ProtNLM"/>
    </source>
</evidence>
<dbReference type="EMBL" id="JAPDFR010000005">
    <property type="protein sequence ID" value="KAK0386147.1"/>
    <property type="molecule type" value="Genomic_DNA"/>
</dbReference>
<dbReference type="Proteomes" id="UP001175261">
    <property type="component" value="Unassembled WGS sequence"/>
</dbReference>
<gene>
    <name evidence="2" type="ORF">NLU13_5984</name>
</gene>